<organism evidence="2 3">
    <name type="scientific">Hyaloscypha bicolor E</name>
    <dbReference type="NCBI Taxonomy" id="1095630"/>
    <lineage>
        <taxon>Eukaryota</taxon>
        <taxon>Fungi</taxon>
        <taxon>Dikarya</taxon>
        <taxon>Ascomycota</taxon>
        <taxon>Pezizomycotina</taxon>
        <taxon>Leotiomycetes</taxon>
        <taxon>Helotiales</taxon>
        <taxon>Hyaloscyphaceae</taxon>
        <taxon>Hyaloscypha</taxon>
        <taxon>Hyaloscypha bicolor</taxon>
    </lineage>
</organism>
<dbReference type="Pfam" id="PF06985">
    <property type="entry name" value="HET"/>
    <property type="match status" value="1"/>
</dbReference>
<feature type="domain" description="Heterokaryon incompatibility" evidence="1">
    <location>
        <begin position="51"/>
        <end position="189"/>
    </location>
</feature>
<protein>
    <recommendedName>
        <fullName evidence="1">Heterokaryon incompatibility domain-containing protein</fullName>
    </recommendedName>
</protein>
<dbReference type="AlphaFoldDB" id="A0A2J6SXA3"/>
<gene>
    <name evidence="2" type="ORF">K444DRAFT_617136</name>
</gene>
<evidence type="ECO:0000313" key="2">
    <source>
        <dbReference type="EMBL" id="PMD55404.1"/>
    </source>
</evidence>
<dbReference type="InterPro" id="IPR052895">
    <property type="entry name" value="HetReg/Transcr_Mod"/>
</dbReference>
<accession>A0A2J6SXA3</accession>
<keyword evidence="3" id="KW-1185">Reference proteome</keyword>
<proteinExistence type="predicted"/>
<dbReference type="PANTHER" id="PTHR24148:SF82">
    <property type="entry name" value="HETEROKARYON INCOMPATIBILITY DOMAIN-CONTAINING PROTEIN"/>
    <property type="match status" value="1"/>
</dbReference>
<reference evidence="2 3" key="1">
    <citation type="submission" date="2016-04" db="EMBL/GenBank/DDBJ databases">
        <title>A degradative enzymes factory behind the ericoid mycorrhizal symbiosis.</title>
        <authorList>
            <consortium name="DOE Joint Genome Institute"/>
            <person name="Martino E."/>
            <person name="Morin E."/>
            <person name="Grelet G."/>
            <person name="Kuo A."/>
            <person name="Kohler A."/>
            <person name="Daghino S."/>
            <person name="Barry K."/>
            <person name="Choi C."/>
            <person name="Cichocki N."/>
            <person name="Clum A."/>
            <person name="Copeland A."/>
            <person name="Hainaut M."/>
            <person name="Haridas S."/>
            <person name="Labutti K."/>
            <person name="Lindquist E."/>
            <person name="Lipzen A."/>
            <person name="Khouja H.-R."/>
            <person name="Murat C."/>
            <person name="Ohm R."/>
            <person name="Olson A."/>
            <person name="Spatafora J."/>
            <person name="Veneault-Fourrey C."/>
            <person name="Henrissat B."/>
            <person name="Grigoriev I."/>
            <person name="Martin F."/>
            <person name="Perotto S."/>
        </authorList>
    </citation>
    <scope>NUCLEOTIDE SEQUENCE [LARGE SCALE GENOMIC DNA]</scope>
    <source>
        <strain evidence="2 3">E</strain>
    </source>
</reference>
<sequence length="603" mass="69216">MENLHNDYPYLPLDAAQDEIRLLELLPRGLDSSAPLQVRLIHRSLKESPKYDALSYVCGSTLDKATIRVDGSRDYPVTKNLERALRHVSHFQTRQNELVTIWADAICINQRNVEERNSQVKMMWRIYAAAENVRTWLDVEIPHAVLGGLMHLCKDIQSVDDLGDDPGFWQPITTIVEDPYWSRVWIQQEIAYAKELLIHCREIPVSHAILSWFFVVLEKYMDKYSPIMEHGVAIKWRRLAVGSGPFQKSKSARVTNPRCYKNIYDSLHWTSHLKATDIRDRIYGLLALVEDDVEDIEVNYGLPVSEVYCQVVQVLIQNHHSLAFLNFAGLNVSQNDSDLPTWLPYPRGHPTGVLSSKSDEGSSCFSWLQSLHADICHSTAILPSLSTDHESLYVHGMYISKIGDVCRTMSWQGVHNFGKFLQAWDEYLNKWTAINSERDSSLTRIDAMRSFVSLMHICRTTEAVSRFADTDKLARFEQLFPVALAEQLKDNPNLPGAMRQFDYVMWGLMSRTMAIPSLNRYLVLTQNGIMGLAPMATIPGDEIWMLFRHPIPIVLRRENKHFLVVGPAFIDFVVQEKWDEAMAKYEEGDQDCQGQEIRCICLR</sequence>
<dbReference type="GeneID" id="36589133"/>
<evidence type="ECO:0000259" key="1">
    <source>
        <dbReference type="Pfam" id="PF06985"/>
    </source>
</evidence>
<dbReference type="InterPro" id="IPR010730">
    <property type="entry name" value="HET"/>
</dbReference>
<dbReference type="RefSeq" id="XP_024732308.1">
    <property type="nucleotide sequence ID" value="XM_024881056.1"/>
</dbReference>
<dbReference type="PANTHER" id="PTHR24148">
    <property type="entry name" value="ANKYRIN REPEAT DOMAIN-CONTAINING PROTEIN 39 HOMOLOG-RELATED"/>
    <property type="match status" value="1"/>
</dbReference>
<dbReference type="EMBL" id="KZ613855">
    <property type="protein sequence ID" value="PMD55404.1"/>
    <property type="molecule type" value="Genomic_DNA"/>
</dbReference>
<dbReference type="Proteomes" id="UP000235371">
    <property type="component" value="Unassembled WGS sequence"/>
</dbReference>
<dbReference type="STRING" id="1095630.A0A2J6SXA3"/>
<dbReference type="InParanoid" id="A0A2J6SXA3"/>
<name>A0A2J6SXA3_9HELO</name>
<evidence type="ECO:0000313" key="3">
    <source>
        <dbReference type="Proteomes" id="UP000235371"/>
    </source>
</evidence>
<dbReference type="OrthoDB" id="3553147at2759"/>